<dbReference type="Proteomes" id="UP001594288">
    <property type="component" value="Unassembled WGS sequence"/>
</dbReference>
<proteinExistence type="predicted"/>
<evidence type="ECO:0000313" key="1">
    <source>
        <dbReference type="EMBL" id="MFC1800376.1"/>
    </source>
</evidence>
<protein>
    <submittedName>
        <fullName evidence="1">Uncharacterized protein</fullName>
    </submittedName>
</protein>
<evidence type="ECO:0000313" key="2">
    <source>
        <dbReference type="Proteomes" id="UP001594288"/>
    </source>
</evidence>
<reference evidence="1 2" key="1">
    <citation type="submission" date="2024-09" db="EMBL/GenBank/DDBJ databases">
        <authorList>
            <person name="D'Angelo T."/>
        </authorList>
    </citation>
    <scope>NUCLEOTIDE SEQUENCE [LARGE SCALE GENOMIC DNA]</scope>
    <source>
        <strain evidence="1">SAG AM-311-F02</strain>
    </source>
</reference>
<comment type="caution">
    <text evidence="1">The sequence shown here is derived from an EMBL/GenBank/DDBJ whole genome shotgun (WGS) entry which is preliminary data.</text>
</comment>
<sequence length="149" mass="16529">NITTDVIRGSGHIKLSRLIDGGRMLPIDTAGLANIGPSRIELQNIVTNRPLTIAFQPASLKAPVEFDLYIDGEPASSRTFIGRSIERPVTMPFLESMENLEAPAIGRPLREPDGPYFHVWVKPTPYREDAGIDLDEETTRELKSVGYLQ</sequence>
<accession>A0ABV6YQM6</accession>
<organism evidence="1 2">
    <name type="scientific">Eiseniibacteriota bacterium</name>
    <dbReference type="NCBI Taxonomy" id="2212470"/>
    <lineage>
        <taxon>Bacteria</taxon>
        <taxon>Candidatus Eiseniibacteriota</taxon>
    </lineage>
</organism>
<keyword evidence="2" id="KW-1185">Reference proteome</keyword>
<gene>
    <name evidence="1" type="ORF">ACFL2Z_05690</name>
</gene>
<dbReference type="EMBL" id="JBHPEI010000138">
    <property type="protein sequence ID" value="MFC1800376.1"/>
    <property type="molecule type" value="Genomic_DNA"/>
</dbReference>
<name>A0ABV6YQM6_UNCEI</name>
<feature type="non-terminal residue" evidence="1">
    <location>
        <position position="1"/>
    </location>
</feature>